<dbReference type="Proteomes" id="UP000269945">
    <property type="component" value="Unassembled WGS sequence"/>
</dbReference>
<feature type="region of interest" description="Disordered" evidence="1">
    <location>
        <begin position="17"/>
        <end position="38"/>
    </location>
</feature>
<dbReference type="EMBL" id="CYRY02001351">
    <property type="protein sequence ID" value="VCW66004.1"/>
    <property type="molecule type" value="Genomic_DNA"/>
</dbReference>
<protein>
    <submittedName>
        <fullName evidence="2">Uncharacterized protein</fullName>
    </submittedName>
</protein>
<keyword evidence="3" id="KW-1185">Reference proteome</keyword>
<feature type="compositionally biased region" description="Polar residues" evidence="1">
    <location>
        <begin position="118"/>
        <end position="132"/>
    </location>
</feature>
<evidence type="ECO:0000313" key="2">
    <source>
        <dbReference type="EMBL" id="VCW66004.1"/>
    </source>
</evidence>
<evidence type="ECO:0000313" key="3">
    <source>
        <dbReference type="Proteomes" id="UP000269945"/>
    </source>
</evidence>
<name>A0A9X9LEB9_GULGU</name>
<reference evidence="2 3" key="1">
    <citation type="submission" date="2018-10" db="EMBL/GenBank/DDBJ databases">
        <authorList>
            <person name="Ekblom R."/>
            <person name="Jareborg N."/>
        </authorList>
    </citation>
    <scope>NUCLEOTIDE SEQUENCE [LARGE SCALE GENOMIC DNA]</scope>
    <source>
        <tissue evidence="2">Muscle</tissue>
    </source>
</reference>
<gene>
    <name evidence="2" type="ORF">BN2614_LOCUS3</name>
</gene>
<accession>A0A9X9LEB9</accession>
<organism evidence="2 3">
    <name type="scientific">Gulo gulo</name>
    <name type="common">Wolverine</name>
    <name type="synonym">Gluton</name>
    <dbReference type="NCBI Taxonomy" id="48420"/>
    <lineage>
        <taxon>Eukaryota</taxon>
        <taxon>Metazoa</taxon>
        <taxon>Chordata</taxon>
        <taxon>Craniata</taxon>
        <taxon>Vertebrata</taxon>
        <taxon>Euteleostomi</taxon>
        <taxon>Mammalia</taxon>
        <taxon>Eutheria</taxon>
        <taxon>Laurasiatheria</taxon>
        <taxon>Carnivora</taxon>
        <taxon>Caniformia</taxon>
        <taxon>Musteloidea</taxon>
        <taxon>Mustelidae</taxon>
        <taxon>Guloninae</taxon>
        <taxon>Gulo</taxon>
    </lineage>
</organism>
<proteinExistence type="predicted"/>
<feature type="region of interest" description="Disordered" evidence="1">
    <location>
        <begin position="118"/>
        <end position="147"/>
    </location>
</feature>
<evidence type="ECO:0000256" key="1">
    <source>
        <dbReference type="SAM" id="MobiDB-lite"/>
    </source>
</evidence>
<dbReference type="AlphaFoldDB" id="A0A9X9LEB9"/>
<comment type="caution">
    <text evidence="2">The sequence shown here is derived from an EMBL/GenBank/DDBJ whole genome shotgun (WGS) entry which is preliminary data.</text>
</comment>
<sequence length="167" mass="17920">MDECIFTEGQGSLRAQRLQGRGQWKVGGGGRGRNHPGHPCKRAGPPVPHPLSTLQAQTPFAPVCHRQALLVAAVAQGRGDRLVPTGSRGRRCGIARCRGSASQRALWWRWPWAPCIMTPSTGHTPKPSTRTGSRPRRGDDSVPSHTCLSGRARGAASGCGWGCWRSS</sequence>